<accession>A0ABX2RJ35</accession>
<organism evidence="1 2">
    <name type="scientific">Micromonospora purpureochromogenes</name>
    <dbReference type="NCBI Taxonomy" id="47872"/>
    <lineage>
        <taxon>Bacteria</taxon>
        <taxon>Bacillati</taxon>
        <taxon>Actinomycetota</taxon>
        <taxon>Actinomycetes</taxon>
        <taxon>Micromonosporales</taxon>
        <taxon>Micromonosporaceae</taxon>
        <taxon>Micromonospora</taxon>
    </lineage>
</organism>
<evidence type="ECO:0000313" key="1">
    <source>
        <dbReference type="EMBL" id="NYF56525.1"/>
    </source>
</evidence>
<reference evidence="1 2" key="1">
    <citation type="submission" date="2020-07" db="EMBL/GenBank/DDBJ databases">
        <title>Sequencing the genomes of 1000 actinobacteria strains.</title>
        <authorList>
            <person name="Klenk H.-P."/>
        </authorList>
    </citation>
    <scope>NUCLEOTIDE SEQUENCE [LARGE SCALE GENOMIC DNA]</scope>
    <source>
        <strain evidence="1 2">DSM 43814</strain>
    </source>
</reference>
<gene>
    <name evidence="1" type="ORF">HDA35_002356</name>
</gene>
<sequence>MGLVHEVDVGAKPAGAAVVGVAAGALSVVLAEATDGATSMARAVAVPTDADNRKYHDLLVSGVPAMAVRFTLSPTLLVKSVREAVVSEGNWSASTWAMVGGRHVGAMAHTGQPWHPR</sequence>
<dbReference type="Proteomes" id="UP000631553">
    <property type="component" value="Unassembled WGS sequence"/>
</dbReference>
<protein>
    <submittedName>
        <fullName evidence="1">Uncharacterized protein</fullName>
    </submittedName>
</protein>
<evidence type="ECO:0000313" key="2">
    <source>
        <dbReference type="Proteomes" id="UP000631553"/>
    </source>
</evidence>
<dbReference type="EMBL" id="JACCCQ010000001">
    <property type="protein sequence ID" value="NYF56525.1"/>
    <property type="molecule type" value="Genomic_DNA"/>
</dbReference>
<name>A0ABX2RJ35_9ACTN</name>
<keyword evidence="2" id="KW-1185">Reference proteome</keyword>
<dbReference type="RefSeq" id="WP_179802813.1">
    <property type="nucleotide sequence ID" value="NZ_JACCCQ010000001.1"/>
</dbReference>
<comment type="caution">
    <text evidence="1">The sequence shown here is derived from an EMBL/GenBank/DDBJ whole genome shotgun (WGS) entry which is preliminary data.</text>
</comment>
<proteinExistence type="predicted"/>